<dbReference type="NCBIfam" id="TIGR03619">
    <property type="entry name" value="F420_Rv2161c"/>
    <property type="match status" value="1"/>
</dbReference>
<dbReference type="SUPFAM" id="SSF51679">
    <property type="entry name" value="Bacterial luciferase-like"/>
    <property type="match status" value="1"/>
</dbReference>
<reference evidence="2" key="1">
    <citation type="submission" date="2018-05" db="EMBL/GenBank/DDBJ databases">
        <authorList>
            <person name="Lanie J.A."/>
            <person name="Ng W.-L."/>
            <person name="Kazmierczak K.M."/>
            <person name="Andrzejewski T.M."/>
            <person name="Davidsen T.M."/>
            <person name="Wayne K.J."/>
            <person name="Tettelin H."/>
            <person name="Glass J.I."/>
            <person name="Rusch D."/>
            <person name="Podicherti R."/>
            <person name="Tsui H.-C.T."/>
            <person name="Winkler M.E."/>
        </authorList>
    </citation>
    <scope>NUCLEOTIDE SEQUENCE</scope>
</reference>
<dbReference type="InterPro" id="IPR011251">
    <property type="entry name" value="Luciferase-like_dom"/>
</dbReference>
<protein>
    <recommendedName>
        <fullName evidence="1">Luciferase-like domain-containing protein</fullName>
    </recommendedName>
</protein>
<accession>A0A381NX02</accession>
<dbReference type="InterPro" id="IPR019921">
    <property type="entry name" value="Lucif-like_OxRdtase_Rv2161c"/>
</dbReference>
<evidence type="ECO:0000313" key="2">
    <source>
        <dbReference type="EMBL" id="SUZ58013.1"/>
    </source>
</evidence>
<proteinExistence type="predicted"/>
<dbReference type="InterPro" id="IPR036661">
    <property type="entry name" value="Luciferase-like_sf"/>
</dbReference>
<sequence>MKLGIAIFPTDKAIQPVQLAREVEDRGFESLWFPEHSHIPTSRITPWGGREGAPPLPEEYWRTHDQFVGLAAAAAVTENLLLGTGITLVAQRDPLWLAKECASLDLISNGRFILGIGYGWNKEEMANHGVKYGERRAITRENMLACREIWANDEAEFSGEHVNFDSSWSWPKPVQQGGPKVLLGGAAGPKTIQDIVEFCDGWMPISGRHDLTGPIQEVRQAAEDAGRDPETLEFGQFGTPGKPEVLESLEEAGVSRAVLWLPPADADTVLPLLDSYTELF</sequence>
<dbReference type="EMBL" id="UINC01000592">
    <property type="protein sequence ID" value="SUZ58013.1"/>
    <property type="molecule type" value="Genomic_DNA"/>
</dbReference>
<feature type="domain" description="Luciferase-like" evidence="1">
    <location>
        <begin position="17"/>
        <end position="238"/>
    </location>
</feature>
<evidence type="ECO:0000259" key="1">
    <source>
        <dbReference type="Pfam" id="PF00296"/>
    </source>
</evidence>
<dbReference type="GO" id="GO:0016705">
    <property type="term" value="F:oxidoreductase activity, acting on paired donors, with incorporation or reduction of molecular oxygen"/>
    <property type="evidence" value="ECO:0007669"/>
    <property type="project" value="InterPro"/>
</dbReference>
<dbReference type="AlphaFoldDB" id="A0A381NX02"/>
<dbReference type="PANTHER" id="PTHR30011">
    <property type="entry name" value="ALKANESULFONATE MONOOXYGENASE-RELATED"/>
    <property type="match status" value="1"/>
</dbReference>
<dbReference type="Pfam" id="PF00296">
    <property type="entry name" value="Bac_luciferase"/>
    <property type="match status" value="1"/>
</dbReference>
<name>A0A381NX02_9ZZZZ</name>
<gene>
    <name evidence="2" type="ORF">METZ01_LOCUS10867</name>
</gene>
<dbReference type="PANTHER" id="PTHR30011:SF32">
    <property type="entry name" value="CONSERVED PROTEIN"/>
    <property type="match status" value="1"/>
</dbReference>
<dbReference type="Gene3D" id="3.20.20.30">
    <property type="entry name" value="Luciferase-like domain"/>
    <property type="match status" value="1"/>
</dbReference>
<dbReference type="InterPro" id="IPR051260">
    <property type="entry name" value="Diverse_substr_monoxygenases"/>
</dbReference>
<organism evidence="2">
    <name type="scientific">marine metagenome</name>
    <dbReference type="NCBI Taxonomy" id="408172"/>
    <lineage>
        <taxon>unclassified sequences</taxon>
        <taxon>metagenomes</taxon>
        <taxon>ecological metagenomes</taxon>
    </lineage>
</organism>